<evidence type="ECO:0000313" key="1">
    <source>
        <dbReference type="EMBL" id="RKR97711.1"/>
    </source>
</evidence>
<dbReference type="AlphaFoldDB" id="A0A495K961"/>
<gene>
    <name evidence="1" type="ORF">DFJ75_4602</name>
</gene>
<dbReference type="Proteomes" id="UP000274762">
    <property type="component" value="Unassembled WGS sequence"/>
</dbReference>
<accession>A0A495K961</accession>
<organism evidence="1 2">
    <name type="scientific">Williamsia marianensis</name>
    <dbReference type="NCBI Taxonomy" id="85044"/>
    <lineage>
        <taxon>Bacteria</taxon>
        <taxon>Bacillati</taxon>
        <taxon>Actinomycetota</taxon>
        <taxon>Actinomycetes</taxon>
        <taxon>Mycobacteriales</taxon>
        <taxon>Nocardiaceae</taxon>
        <taxon>Williamsia</taxon>
    </lineage>
</organism>
<sequence length="35" mass="3869">MTSAIENSQHAIDFLVGCSFASMLDRAQDALKNHF</sequence>
<dbReference type="EMBL" id="RBKV01000001">
    <property type="protein sequence ID" value="RKR97711.1"/>
    <property type="molecule type" value="Genomic_DNA"/>
</dbReference>
<reference evidence="1 2" key="1">
    <citation type="submission" date="2018-10" db="EMBL/GenBank/DDBJ databases">
        <title>Sequencing the genomes of 1000 actinobacteria strains.</title>
        <authorList>
            <person name="Klenk H.-P."/>
        </authorList>
    </citation>
    <scope>NUCLEOTIDE SEQUENCE [LARGE SCALE GENOMIC DNA]</scope>
    <source>
        <strain evidence="1 2">DSM 44343</strain>
    </source>
</reference>
<protein>
    <submittedName>
        <fullName evidence="1">Uncharacterized protein</fullName>
    </submittedName>
</protein>
<proteinExistence type="predicted"/>
<name>A0A495K961_WILMA</name>
<evidence type="ECO:0000313" key="2">
    <source>
        <dbReference type="Proteomes" id="UP000274762"/>
    </source>
</evidence>
<comment type="caution">
    <text evidence="1">The sequence shown here is derived from an EMBL/GenBank/DDBJ whole genome shotgun (WGS) entry which is preliminary data.</text>
</comment>